<name>A0A9P1DZB8_CUSEU</name>
<feature type="transmembrane region" description="Helical" evidence="6">
    <location>
        <begin position="55"/>
        <end position="77"/>
    </location>
</feature>
<comment type="caution">
    <text evidence="7">The sequence shown here is derived from an EMBL/GenBank/DDBJ whole genome shotgun (WGS) entry which is preliminary data.</text>
</comment>
<feature type="transmembrane region" description="Helical" evidence="6">
    <location>
        <begin position="149"/>
        <end position="168"/>
    </location>
</feature>
<accession>A0A9P1DZB8</accession>
<feature type="transmembrane region" description="Helical" evidence="6">
    <location>
        <begin position="89"/>
        <end position="112"/>
    </location>
</feature>
<evidence type="ECO:0000313" key="7">
    <source>
        <dbReference type="EMBL" id="CAH9066571.1"/>
    </source>
</evidence>
<reference evidence="7" key="1">
    <citation type="submission" date="2022-07" db="EMBL/GenBank/DDBJ databases">
        <authorList>
            <person name="Macas J."/>
            <person name="Novak P."/>
            <person name="Neumann P."/>
        </authorList>
    </citation>
    <scope>NUCLEOTIDE SEQUENCE</scope>
</reference>
<keyword evidence="8" id="KW-1185">Reference proteome</keyword>
<proteinExistence type="inferred from homology"/>
<evidence type="ECO:0000256" key="3">
    <source>
        <dbReference type="ARBA" id="ARBA00022692"/>
    </source>
</evidence>
<evidence type="ECO:0000313" key="8">
    <source>
        <dbReference type="Proteomes" id="UP001152484"/>
    </source>
</evidence>
<dbReference type="AlphaFoldDB" id="A0A9P1DZB8"/>
<keyword evidence="4 6" id="KW-1133">Transmembrane helix</keyword>
<evidence type="ECO:0000256" key="1">
    <source>
        <dbReference type="ARBA" id="ARBA00004141"/>
    </source>
</evidence>
<keyword evidence="3 6" id="KW-0812">Transmembrane</keyword>
<evidence type="ECO:0000256" key="5">
    <source>
        <dbReference type="ARBA" id="ARBA00023136"/>
    </source>
</evidence>
<protein>
    <submittedName>
        <fullName evidence="7">Uncharacterized protein</fullName>
    </submittedName>
</protein>
<organism evidence="7 8">
    <name type="scientific">Cuscuta europaea</name>
    <name type="common">European dodder</name>
    <dbReference type="NCBI Taxonomy" id="41803"/>
    <lineage>
        <taxon>Eukaryota</taxon>
        <taxon>Viridiplantae</taxon>
        <taxon>Streptophyta</taxon>
        <taxon>Embryophyta</taxon>
        <taxon>Tracheophyta</taxon>
        <taxon>Spermatophyta</taxon>
        <taxon>Magnoliopsida</taxon>
        <taxon>eudicotyledons</taxon>
        <taxon>Gunneridae</taxon>
        <taxon>Pentapetalae</taxon>
        <taxon>asterids</taxon>
        <taxon>lamiids</taxon>
        <taxon>Solanales</taxon>
        <taxon>Convolvulaceae</taxon>
        <taxon>Cuscuteae</taxon>
        <taxon>Cuscuta</taxon>
        <taxon>Cuscuta subgen. Cuscuta</taxon>
    </lineage>
</organism>
<dbReference type="Proteomes" id="UP001152484">
    <property type="component" value="Unassembled WGS sequence"/>
</dbReference>
<dbReference type="PANTHER" id="PTHR10383">
    <property type="entry name" value="SERINE INCORPORATOR"/>
    <property type="match status" value="1"/>
</dbReference>
<sequence>MSRNPWAMRTARQVVFTFDVYFGYETGPVTCRWDFHHKILTPTHLPKGVGGGFEWLFLAIQLISIMSCITWLSNWCYSNKSKWSFTYKMLLGTIPLILVLILIIFMFIWYAPHRSCPIVVFILCGTILIFIIMGGFAYRSSKVVQVEAWYMNASLMALYVEYICWSTLKRSNFTSSLNMSCLMIFYLVLTLERVKCFLKLLIGILGREDDDRPNITKPPHALSPKCTRTIDVEHQSQAE</sequence>
<evidence type="ECO:0000256" key="4">
    <source>
        <dbReference type="ARBA" id="ARBA00022989"/>
    </source>
</evidence>
<dbReference type="EMBL" id="CAMAPE010000005">
    <property type="protein sequence ID" value="CAH9066571.1"/>
    <property type="molecule type" value="Genomic_DNA"/>
</dbReference>
<dbReference type="GO" id="GO:0016020">
    <property type="term" value="C:membrane"/>
    <property type="evidence" value="ECO:0007669"/>
    <property type="project" value="UniProtKB-SubCell"/>
</dbReference>
<dbReference type="OrthoDB" id="5963193at2759"/>
<keyword evidence="5 6" id="KW-0472">Membrane</keyword>
<dbReference type="InterPro" id="IPR005016">
    <property type="entry name" value="TDE1/TMS"/>
</dbReference>
<evidence type="ECO:0000256" key="2">
    <source>
        <dbReference type="ARBA" id="ARBA00006665"/>
    </source>
</evidence>
<evidence type="ECO:0000256" key="6">
    <source>
        <dbReference type="SAM" id="Phobius"/>
    </source>
</evidence>
<dbReference type="PANTHER" id="PTHR10383:SF63">
    <property type="entry name" value="OS01G0179800 PROTEIN"/>
    <property type="match status" value="1"/>
</dbReference>
<gene>
    <name evidence="7" type="ORF">CEURO_LOCUS2406</name>
</gene>
<dbReference type="Pfam" id="PF03348">
    <property type="entry name" value="Serinc"/>
    <property type="match status" value="1"/>
</dbReference>
<comment type="subcellular location">
    <subcellularLocation>
        <location evidence="1">Membrane</location>
        <topology evidence="1">Multi-pass membrane protein</topology>
    </subcellularLocation>
</comment>
<feature type="transmembrane region" description="Helical" evidence="6">
    <location>
        <begin position="174"/>
        <end position="191"/>
    </location>
</feature>
<comment type="similarity">
    <text evidence="2">Belongs to the TDE1 family.</text>
</comment>
<feature type="transmembrane region" description="Helical" evidence="6">
    <location>
        <begin position="118"/>
        <end position="137"/>
    </location>
</feature>